<dbReference type="RefSeq" id="WP_159900078.1">
    <property type="nucleotide sequence ID" value="NZ_BAABFX010000036.1"/>
</dbReference>
<organism evidence="2 3">
    <name type="scientific">Ornithinibacter aureus</name>
    <dbReference type="NCBI Taxonomy" id="622664"/>
    <lineage>
        <taxon>Bacteria</taxon>
        <taxon>Bacillati</taxon>
        <taxon>Actinomycetota</taxon>
        <taxon>Actinomycetes</taxon>
        <taxon>Micrococcales</taxon>
        <taxon>Intrasporangiaceae</taxon>
        <taxon>Ornithinibacter</taxon>
    </lineage>
</organism>
<comment type="caution">
    <text evidence="2">The sequence shown here is derived from an EMBL/GenBank/DDBJ whole genome shotgun (WGS) entry which is preliminary data.</text>
</comment>
<reference evidence="3" key="1">
    <citation type="journal article" date="2019" name="Int. J. Syst. Evol. Microbiol.">
        <title>The Global Catalogue of Microorganisms (GCM) 10K type strain sequencing project: providing services to taxonomists for standard genome sequencing and annotation.</title>
        <authorList>
            <consortium name="The Broad Institute Genomics Platform"/>
            <consortium name="The Broad Institute Genome Sequencing Center for Infectious Disease"/>
            <person name="Wu L."/>
            <person name="Ma J."/>
        </authorList>
    </citation>
    <scope>NUCLEOTIDE SEQUENCE [LARGE SCALE GENOMIC DNA]</scope>
    <source>
        <strain evidence="3">JCM 17738</strain>
    </source>
</reference>
<evidence type="ECO:0008006" key="4">
    <source>
        <dbReference type="Google" id="ProtNLM"/>
    </source>
</evidence>
<dbReference type="Proteomes" id="UP001500390">
    <property type="component" value="Unassembled WGS sequence"/>
</dbReference>
<dbReference type="InterPro" id="IPR012347">
    <property type="entry name" value="Ferritin-like"/>
</dbReference>
<accession>A0ABP8K2D3</accession>
<dbReference type="Gene3D" id="1.20.1260.10">
    <property type="match status" value="1"/>
</dbReference>
<keyword evidence="3" id="KW-1185">Reference proteome</keyword>
<dbReference type="EMBL" id="BAABFX010000036">
    <property type="protein sequence ID" value="GAA4399598.1"/>
    <property type="molecule type" value="Genomic_DNA"/>
</dbReference>
<evidence type="ECO:0000313" key="2">
    <source>
        <dbReference type="EMBL" id="GAA4399598.1"/>
    </source>
</evidence>
<sequence length="335" mass="33131">MGEAARPGVSRRAFLAASLGAFALPTGACGIRLEDDAPRVPLVPTRTPIPLESELVALTGETLALATQAGTVPGALAASLASIHRRQHTVLRTTLLRGQVPLPLVDGPAASPSASSGSPSASPDPATGAPSPSASPTASTIESLAAAEAESAVRAAEFAGAEADLLATLAALHAQRFAAATLLSGTSPKVGGGAVAGDAVEAMAASTSAAIYLFEVVVARTSGRVRNRADTTVRVLRSVRADQVAGGADPASTLGQPLPFPVTTAADAARLAREAMLALRSGYGEHLGALAATGAVPGADADAGAGLAAATRWLGAVEVQANRWGVALAPFPGLT</sequence>
<name>A0ABP8K2D3_9MICO</name>
<proteinExistence type="predicted"/>
<evidence type="ECO:0000313" key="3">
    <source>
        <dbReference type="Proteomes" id="UP001500390"/>
    </source>
</evidence>
<feature type="region of interest" description="Disordered" evidence="1">
    <location>
        <begin position="106"/>
        <end position="138"/>
    </location>
</feature>
<protein>
    <recommendedName>
        <fullName evidence="4">DUF4439 domain-containing protein</fullName>
    </recommendedName>
</protein>
<gene>
    <name evidence="2" type="ORF">GCM10023153_25880</name>
</gene>
<evidence type="ECO:0000256" key="1">
    <source>
        <dbReference type="SAM" id="MobiDB-lite"/>
    </source>
</evidence>